<reference evidence="2 3" key="1">
    <citation type="submission" date="2021-03" db="EMBL/GenBank/DDBJ databases">
        <authorList>
            <person name="So Y."/>
        </authorList>
    </citation>
    <scope>NUCLEOTIDE SEQUENCE [LARGE SCALE GENOMIC DNA]</scope>
    <source>
        <strain evidence="2 3">SSH11</strain>
    </source>
</reference>
<protein>
    <submittedName>
        <fullName evidence="2">Uncharacterized protein</fullName>
    </submittedName>
</protein>
<feature type="region of interest" description="Disordered" evidence="1">
    <location>
        <begin position="59"/>
        <end position="78"/>
    </location>
</feature>
<comment type="caution">
    <text evidence="2">The sequence shown here is derived from an EMBL/GenBank/DDBJ whole genome shotgun (WGS) entry which is preliminary data.</text>
</comment>
<dbReference type="EMBL" id="JAGIZB010000032">
    <property type="protein sequence ID" value="MBP0447347.1"/>
    <property type="molecule type" value="Genomic_DNA"/>
</dbReference>
<gene>
    <name evidence="2" type="ORF">J8J14_21500</name>
</gene>
<proteinExistence type="predicted"/>
<organism evidence="2 3">
    <name type="scientific">Pararoseomonas baculiformis</name>
    <dbReference type="NCBI Taxonomy" id="2820812"/>
    <lineage>
        <taxon>Bacteria</taxon>
        <taxon>Pseudomonadati</taxon>
        <taxon>Pseudomonadota</taxon>
        <taxon>Alphaproteobacteria</taxon>
        <taxon>Acetobacterales</taxon>
        <taxon>Acetobacteraceae</taxon>
        <taxon>Pararoseomonas</taxon>
    </lineage>
</organism>
<accession>A0ABS4AJX9</accession>
<dbReference type="RefSeq" id="WP_209381618.1">
    <property type="nucleotide sequence ID" value="NZ_JAGIZB010000032.1"/>
</dbReference>
<evidence type="ECO:0000313" key="2">
    <source>
        <dbReference type="EMBL" id="MBP0447347.1"/>
    </source>
</evidence>
<dbReference type="Proteomes" id="UP000681594">
    <property type="component" value="Unassembled WGS sequence"/>
</dbReference>
<evidence type="ECO:0000313" key="3">
    <source>
        <dbReference type="Proteomes" id="UP000681594"/>
    </source>
</evidence>
<evidence type="ECO:0000256" key="1">
    <source>
        <dbReference type="SAM" id="MobiDB-lite"/>
    </source>
</evidence>
<sequence>MTHNTNAAGCGEGNSKPSGAKPGVASDESVNATPPATRAGERWRDSLLVVGAGWLHAFTPRPKGGGHEGETPPAQYDAQAGRSYVARLRRERGLSPDRVVRLAHPDLRAVALSTTRLVGMSGDGEAVGALLGVAETSSAVQDDGGSAAAVARLTVALGLASEEAWPAEPVARVRLLLAALHAAGVHCDAPARVARLAAWILALNADSDLPVPCSPEELVIYGRLAGFGAETDVAEASPRLSADERETLPDEEPVRALFREAARTLARLATARAAFASAPPTVGS</sequence>
<name>A0ABS4AJX9_9PROT</name>
<feature type="region of interest" description="Disordered" evidence="1">
    <location>
        <begin position="1"/>
        <end position="43"/>
    </location>
</feature>
<keyword evidence="3" id="KW-1185">Reference proteome</keyword>